<dbReference type="Pfam" id="PF00392">
    <property type="entry name" value="GntR"/>
    <property type="match status" value="1"/>
</dbReference>
<dbReference type="SUPFAM" id="SSF46785">
    <property type="entry name" value="Winged helix' DNA-binding domain"/>
    <property type="match status" value="1"/>
</dbReference>
<accession>A0A1B0ZF92</accession>
<dbReference type="InterPro" id="IPR011711">
    <property type="entry name" value="GntR_C"/>
</dbReference>
<dbReference type="Gene3D" id="1.20.120.530">
    <property type="entry name" value="GntR ligand-binding domain-like"/>
    <property type="match status" value="1"/>
</dbReference>
<dbReference type="CDD" id="cd07377">
    <property type="entry name" value="WHTH_GntR"/>
    <property type="match status" value="1"/>
</dbReference>
<dbReference type="PROSITE" id="PS50949">
    <property type="entry name" value="HTH_GNTR"/>
    <property type="match status" value="1"/>
</dbReference>
<dbReference type="GO" id="GO:0003677">
    <property type="term" value="F:DNA binding"/>
    <property type="evidence" value="ECO:0007669"/>
    <property type="project" value="UniProtKB-KW"/>
</dbReference>
<dbReference type="Gene3D" id="1.10.10.10">
    <property type="entry name" value="Winged helix-like DNA-binding domain superfamily/Winged helix DNA-binding domain"/>
    <property type="match status" value="1"/>
</dbReference>
<dbReference type="EMBL" id="CP012117">
    <property type="protein sequence ID" value="ANP26616.1"/>
    <property type="molecule type" value="Genomic_DNA"/>
</dbReference>
<feature type="domain" description="HTH gntR-type" evidence="4">
    <location>
        <begin position="23"/>
        <end position="93"/>
    </location>
</feature>
<sequence length="243" mass="26782">MTDLPDPAPVLNSWVLLKPGAASNAFEGTVHRLVQSLKLGLVAPGEKLPPERELASMLGVSRDTVREAISALVEAGYLEAKRGRYGGTFAKNPLPTSSALSETSSRVASIIDTLALRAVVEVGIVRRLAHQELPRESRERLWRAHEECQAADLADYRVYDTRLHLLMGELVDAPSLVPVLADIRMRVNELLDQIPLLQPNIEHSCEQHQRIVQAILRGRPDVASVEMEEHLAGTEALLRGFLD</sequence>
<organism evidence="5 7">
    <name type="scientific">Dermabacter vaginalis</name>
    <dbReference type="NCBI Taxonomy" id="1630135"/>
    <lineage>
        <taxon>Bacteria</taxon>
        <taxon>Bacillati</taxon>
        <taxon>Actinomycetota</taxon>
        <taxon>Actinomycetes</taxon>
        <taxon>Micrococcales</taxon>
        <taxon>Dermabacteraceae</taxon>
        <taxon>Dermabacter</taxon>
    </lineage>
</organism>
<name>A0A1B0ZF92_9MICO</name>
<dbReference type="InterPro" id="IPR036388">
    <property type="entry name" value="WH-like_DNA-bd_sf"/>
</dbReference>
<dbReference type="InterPro" id="IPR008920">
    <property type="entry name" value="TF_FadR/GntR_C"/>
</dbReference>
<keyword evidence="1" id="KW-0805">Transcription regulation</keyword>
<evidence type="ECO:0000313" key="7">
    <source>
        <dbReference type="Proteomes" id="UP000092596"/>
    </source>
</evidence>
<dbReference type="EMBL" id="CP044108">
    <property type="protein sequence ID" value="QEU10966.1"/>
    <property type="molecule type" value="Genomic_DNA"/>
</dbReference>
<dbReference type="KEGG" id="dva:DAD186_00570"/>
<reference evidence="6 8" key="2">
    <citation type="submission" date="2019-09" db="EMBL/GenBank/DDBJ databases">
        <title>FDA dAtabase for Regulatory Grade micrObial Sequences (FDA-ARGOS): Supporting development and validation of Infectious Disease Dx tests.</title>
        <authorList>
            <person name="Sciortino C."/>
            <person name="Tallon L."/>
            <person name="Sadzewicz L."/>
            <person name="Vavikolanu K."/>
            <person name="Mehta A."/>
            <person name="Aluvathingal J."/>
            <person name="Nadendla S."/>
            <person name="Nandy P."/>
            <person name="Geyer C."/>
            <person name="Yan Y."/>
            <person name="Sichtig H."/>
        </authorList>
    </citation>
    <scope>NUCLEOTIDE SEQUENCE [LARGE SCALE GENOMIC DNA]</scope>
    <source>
        <strain evidence="6 8">FDAARGOS_640</strain>
    </source>
</reference>
<dbReference type="SMART" id="SM00345">
    <property type="entry name" value="HTH_GNTR"/>
    <property type="match status" value="1"/>
</dbReference>
<dbReference type="PANTHER" id="PTHR43537">
    <property type="entry name" value="TRANSCRIPTIONAL REGULATOR, GNTR FAMILY"/>
    <property type="match status" value="1"/>
</dbReference>
<evidence type="ECO:0000256" key="3">
    <source>
        <dbReference type="ARBA" id="ARBA00023163"/>
    </source>
</evidence>
<dbReference type="Proteomes" id="UP000092596">
    <property type="component" value="Chromosome"/>
</dbReference>
<dbReference type="STRING" id="1630135.DAD186_00570"/>
<proteinExistence type="predicted"/>
<dbReference type="SUPFAM" id="SSF48008">
    <property type="entry name" value="GntR ligand-binding domain-like"/>
    <property type="match status" value="1"/>
</dbReference>
<evidence type="ECO:0000256" key="2">
    <source>
        <dbReference type="ARBA" id="ARBA00023125"/>
    </source>
</evidence>
<keyword evidence="2" id="KW-0238">DNA-binding</keyword>
<dbReference type="InterPro" id="IPR000524">
    <property type="entry name" value="Tscrpt_reg_HTH_GntR"/>
</dbReference>
<dbReference type="Proteomes" id="UP000323865">
    <property type="component" value="Chromosome"/>
</dbReference>
<dbReference type="PANTHER" id="PTHR43537:SF24">
    <property type="entry name" value="GLUCONATE OPERON TRANSCRIPTIONAL REPRESSOR"/>
    <property type="match status" value="1"/>
</dbReference>
<dbReference type="InterPro" id="IPR036390">
    <property type="entry name" value="WH_DNA-bd_sf"/>
</dbReference>
<reference evidence="5 7" key="1">
    <citation type="submission" date="2015-06" db="EMBL/GenBank/DDBJ databases">
        <title>Investigation of pathophysiology for high-risk pregnancy and development of treatment modality based on it.</title>
        <authorList>
            <person name="Kim B.-C."/>
            <person name="Lim S."/>
        </authorList>
    </citation>
    <scope>NUCLEOTIDE SEQUENCE [LARGE SCALE GENOMIC DNA]</scope>
    <source>
        <strain evidence="5 7">AD1-86</strain>
    </source>
</reference>
<dbReference type="AlphaFoldDB" id="A0A1B0ZF92"/>
<evidence type="ECO:0000313" key="6">
    <source>
        <dbReference type="EMBL" id="QEU10966.1"/>
    </source>
</evidence>
<dbReference type="GO" id="GO:0003700">
    <property type="term" value="F:DNA-binding transcription factor activity"/>
    <property type="evidence" value="ECO:0007669"/>
    <property type="project" value="InterPro"/>
</dbReference>
<evidence type="ECO:0000259" key="4">
    <source>
        <dbReference type="PROSITE" id="PS50949"/>
    </source>
</evidence>
<keyword evidence="8" id="KW-1185">Reference proteome</keyword>
<protein>
    <submittedName>
        <fullName evidence="6">FadR family transcriptional regulator</fullName>
    </submittedName>
</protein>
<dbReference type="RefSeq" id="WP_065247021.1">
    <property type="nucleotide sequence ID" value="NZ_CP012117.1"/>
</dbReference>
<evidence type="ECO:0000313" key="8">
    <source>
        <dbReference type="Proteomes" id="UP000323865"/>
    </source>
</evidence>
<evidence type="ECO:0000313" key="5">
    <source>
        <dbReference type="EMBL" id="ANP26616.1"/>
    </source>
</evidence>
<dbReference type="Pfam" id="PF07729">
    <property type="entry name" value="FCD"/>
    <property type="match status" value="1"/>
</dbReference>
<evidence type="ECO:0000256" key="1">
    <source>
        <dbReference type="ARBA" id="ARBA00023015"/>
    </source>
</evidence>
<dbReference type="PRINTS" id="PR00035">
    <property type="entry name" value="HTHGNTR"/>
</dbReference>
<gene>
    <name evidence="5" type="ORF">DAD186_00570</name>
    <name evidence="6" type="ORF">FOB48_00665</name>
</gene>
<keyword evidence="3" id="KW-0804">Transcription</keyword>
<dbReference type="SMART" id="SM00895">
    <property type="entry name" value="FCD"/>
    <property type="match status" value="1"/>
</dbReference>